<dbReference type="PROSITE" id="PS00178">
    <property type="entry name" value="AA_TRNA_LIGASE_I"/>
    <property type="match status" value="1"/>
</dbReference>
<dbReference type="FunFam" id="2.20.28.290:FF:000001">
    <property type="entry name" value="Leucine--tRNA ligase"/>
    <property type="match status" value="1"/>
</dbReference>
<keyword evidence="6 9" id="KW-0648">Protein biosynthesis</keyword>
<evidence type="ECO:0000256" key="3">
    <source>
        <dbReference type="ARBA" id="ARBA00022598"/>
    </source>
</evidence>
<evidence type="ECO:0000256" key="2">
    <source>
        <dbReference type="ARBA" id="ARBA00022490"/>
    </source>
</evidence>
<feature type="binding site" evidence="9">
    <location>
        <position position="621"/>
    </location>
    <ligand>
        <name>ATP</name>
        <dbReference type="ChEBI" id="CHEBI:30616"/>
    </ligand>
</feature>
<gene>
    <name evidence="9 15" type="primary">leuS</name>
    <name evidence="15" type="ORF">VPAL9027_00637</name>
</gene>
<keyword evidence="5 9" id="KW-0067">ATP-binding</keyword>
<dbReference type="GO" id="GO:0002161">
    <property type="term" value="F:aminoacyl-tRNA deacylase activity"/>
    <property type="evidence" value="ECO:0007669"/>
    <property type="project" value="InterPro"/>
</dbReference>
<dbReference type="Pfam" id="PF08264">
    <property type="entry name" value="Anticodon_1"/>
    <property type="match status" value="1"/>
</dbReference>
<dbReference type="EMBL" id="FUFT01000002">
    <property type="protein sequence ID" value="SJL82700.1"/>
    <property type="molecule type" value="Genomic_DNA"/>
</dbReference>
<dbReference type="OrthoDB" id="9810365at2"/>
<reference evidence="15 16" key="1">
    <citation type="submission" date="2017-02" db="EMBL/GenBank/DDBJ databases">
        <authorList>
            <person name="Peterson S.W."/>
        </authorList>
    </citation>
    <scope>NUCLEOTIDE SEQUENCE [LARGE SCALE GENOMIC DNA]</scope>
    <source>
        <strain evidence="15 16">CECT 9027</strain>
    </source>
</reference>
<dbReference type="FunFam" id="3.40.50.620:FF:000051">
    <property type="entry name" value="Leucine--tRNA ligase"/>
    <property type="match status" value="1"/>
</dbReference>
<organism evidence="15 16">
    <name type="scientific">Vibrio palustris</name>
    <dbReference type="NCBI Taxonomy" id="1918946"/>
    <lineage>
        <taxon>Bacteria</taxon>
        <taxon>Pseudomonadati</taxon>
        <taxon>Pseudomonadota</taxon>
        <taxon>Gammaproteobacteria</taxon>
        <taxon>Vibrionales</taxon>
        <taxon>Vibrionaceae</taxon>
        <taxon>Vibrio</taxon>
    </lineage>
</organism>
<evidence type="ECO:0000256" key="4">
    <source>
        <dbReference type="ARBA" id="ARBA00022741"/>
    </source>
</evidence>
<dbReference type="InterPro" id="IPR025709">
    <property type="entry name" value="Leu_tRNA-synth_edit"/>
</dbReference>
<dbReference type="PANTHER" id="PTHR43740:SF2">
    <property type="entry name" value="LEUCINE--TRNA LIGASE, MITOCHONDRIAL"/>
    <property type="match status" value="1"/>
</dbReference>
<accession>A0A1R4B1A5</accession>
<protein>
    <recommendedName>
        <fullName evidence="9">Leucine--tRNA ligase</fullName>
        <ecNumber evidence="9">6.1.1.4</ecNumber>
    </recommendedName>
    <alternativeName>
        <fullName evidence="9">Leucyl-tRNA synthetase</fullName>
        <shortName evidence="9">LeuRS</shortName>
    </alternativeName>
</protein>
<dbReference type="Pfam" id="PF09334">
    <property type="entry name" value="tRNA-synt_1g"/>
    <property type="match status" value="1"/>
</dbReference>
<evidence type="ECO:0000256" key="7">
    <source>
        <dbReference type="ARBA" id="ARBA00023146"/>
    </source>
</evidence>
<dbReference type="Pfam" id="PF13603">
    <property type="entry name" value="tRNA-synt_1_2"/>
    <property type="match status" value="1"/>
</dbReference>
<dbReference type="InterPro" id="IPR014729">
    <property type="entry name" value="Rossmann-like_a/b/a_fold"/>
</dbReference>
<keyword evidence="16" id="KW-1185">Reference proteome</keyword>
<evidence type="ECO:0000313" key="16">
    <source>
        <dbReference type="Proteomes" id="UP000189475"/>
    </source>
</evidence>
<evidence type="ECO:0000259" key="14">
    <source>
        <dbReference type="Pfam" id="PF13603"/>
    </source>
</evidence>
<dbReference type="InterPro" id="IPR013155">
    <property type="entry name" value="M/V/L/I-tRNA-synth_anticd-bd"/>
</dbReference>
<comment type="similarity">
    <text evidence="1 9 10">Belongs to the class-I aminoacyl-tRNA synthetase family.</text>
</comment>
<evidence type="ECO:0000256" key="6">
    <source>
        <dbReference type="ARBA" id="ARBA00022917"/>
    </source>
</evidence>
<feature type="domain" description="Aminoacyl-tRNA synthetase class Ia" evidence="11">
    <location>
        <begin position="417"/>
        <end position="571"/>
    </location>
</feature>
<evidence type="ECO:0000259" key="13">
    <source>
        <dbReference type="Pfam" id="PF09334"/>
    </source>
</evidence>
<dbReference type="InterPro" id="IPR009080">
    <property type="entry name" value="tRNAsynth_Ia_anticodon-bd"/>
</dbReference>
<dbReference type="FunFam" id="3.10.20.590:FF:000001">
    <property type="entry name" value="Leucine--tRNA ligase"/>
    <property type="match status" value="1"/>
</dbReference>
<dbReference type="HAMAP" id="MF_00049_B">
    <property type="entry name" value="Leu_tRNA_synth_B"/>
    <property type="match status" value="1"/>
</dbReference>
<dbReference type="FunFam" id="1.10.730.10:FF:000002">
    <property type="entry name" value="Leucine--tRNA ligase"/>
    <property type="match status" value="1"/>
</dbReference>
<dbReference type="Gene3D" id="3.40.50.620">
    <property type="entry name" value="HUPs"/>
    <property type="match status" value="2"/>
</dbReference>
<evidence type="ECO:0000256" key="8">
    <source>
        <dbReference type="ARBA" id="ARBA00047469"/>
    </source>
</evidence>
<dbReference type="GO" id="GO:0004823">
    <property type="term" value="F:leucine-tRNA ligase activity"/>
    <property type="evidence" value="ECO:0007669"/>
    <property type="project" value="UniProtKB-UniRule"/>
</dbReference>
<dbReference type="Gene3D" id="3.10.20.590">
    <property type="match status" value="1"/>
</dbReference>
<proteinExistence type="inferred from homology"/>
<dbReference type="GO" id="GO:0005524">
    <property type="term" value="F:ATP binding"/>
    <property type="evidence" value="ECO:0007669"/>
    <property type="project" value="UniProtKB-UniRule"/>
</dbReference>
<feature type="domain" description="Methionyl/Valyl/Leucyl/Isoleucyl-tRNA synthetase anticodon-binding" evidence="12">
    <location>
        <begin position="698"/>
        <end position="821"/>
    </location>
</feature>
<dbReference type="InterPro" id="IPR001412">
    <property type="entry name" value="aa-tRNA-synth_I_CS"/>
</dbReference>
<dbReference type="Gene3D" id="2.20.28.290">
    <property type="match status" value="1"/>
</dbReference>
<dbReference type="CDD" id="cd00812">
    <property type="entry name" value="LeuRS_core"/>
    <property type="match status" value="1"/>
</dbReference>
<evidence type="ECO:0000256" key="1">
    <source>
        <dbReference type="ARBA" id="ARBA00005594"/>
    </source>
</evidence>
<evidence type="ECO:0000256" key="9">
    <source>
        <dbReference type="HAMAP-Rule" id="MF_00049"/>
    </source>
</evidence>
<dbReference type="SUPFAM" id="SSF52374">
    <property type="entry name" value="Nucleotidylyl transferase"/>
    <property type="match status" value="1"/>
</dbReference>
<dbReference type="InterPro" id="IPR002300">
    <property type="entry name" value="aa-tRNA-synth_Ia"/>
</dbReference>
<feature type="domain" description="Aminoacyl-tRNA synthetase class Ia" evidence="11">
    <location>
        <begin position="618"/>
        <end position="651"/>
    </location>
</feature>
<evidence type="ECO:0000256" key="5">
    <source>
        <dbReference type="ARBA" id="ARBA00022840"/>
    </source>
</evidence>
<dbReference type="InterPro" id="IPR002302">
    <property type="entry name" value="Leu-tRNA-ligase"/>
</dbReference>
<dbReference type="Gene3D" id="1.10.730.10">
    <property type="entry name" value="Isoleucyl-tRNA Synthetase, Domain 1"/>
    <property type="match status" value="1"/>
</dbReference>
<dbReference type="Proteomes" id="UP000189475">
    <property type="component" value="Unassembled WGS sequence"/>
</dbReference>
<dbReference type="CDD" id="cd07958">
    <property type="entry name" value="Anticodon_Ia_Leu_BEm"/>
    <property type="match status" value="1"/>
</dbReference>
<feature type="short sequence motif" description="'KMSKS' region" evidence="9">
    <location>
        <begin position="618"/>
        <end position="622"/>
    </location>
</feature>
<evidence type="ECO:0000313" key="15">
    <source>
        <dbReference type="EMBL" id="SJL82700.1"/>
    </source>
</evidence>
<dbReference type="FunFam" id="3.90.740.10:FF:000012">
    <property type="entry name" value="Leucine--tRNA ligase"/>
    <property type="match status" value="1"/>
</dbReference>
<dbReference type="EC" id="6.1.1.4" evidence="9"/>
<dbReference type="AlphaFoldDB" id="A0A1R4B1A5"/>
<comment type="catalytic activity">
    <reaction evidence="8 9">
        <text>tRNA(Leu) + L-leucine + ATP = L-leucyl-tRNA(Leu) + AMP + diphosphate</text>
        <dbReference type="Rhea" id="RHEA:11688"/>
        <dbReference type="Rhea" id="RHEA-COMP:9613"/>
        <dbReference type="Rhea" id="RHEA-COMP:9622"/>
        <dbReference type="ChEBI" id="CHEBI:30616"/>
        <dbReference type="ChEBI" id="CHEBI:33019"/>
        <dbReference type="ChEBI" id="CHEBI:57427"/>
        <dbReference type="ChEBI" id="CHEBI:78442"/>
        <dbReference type="ChEBI" id="CHEBI:78494"/>
        <dbReference type="ChEBI" id="CHEBI:456215"/>
        <dbReference type="EC" id="6.1.1.4"/>
    </reaction>
</comment>
<dbReference type="NCBIfam" id="TIGR00396">
    <property type="entry name" value="leuS_bact"/>
    <property type="match status" value="1"/>
</dbReference>
<comment type="subcellular location">
    <subcellularLocation>
        <location evidence="9">Cytoplasm</location>
    </subcellularLocation>
</comment>
<name>A0A1R4B1A5_9VIBR</name>
<keyword evidence="3 9" id="KW-0436">Ligase</keyword>
<feature type="domain" description="Methionyl/Leucyl tRNA synthetase" evidence="13">
    <location>
        <begin position="39"/>
        <end position="180"/>
    </location>
</feature>
<dbReference type="GO" id="GO:0006429">
    <property type="term" value="P:leucyl-tRNA aminoacylation"/>
    <property type="evidence" value="ECO:0007669"/>
    <property type="project" value="UniProtKB-UniRule"/>
</dbReference>
<evidence type="ECO:0000256" key="10">
    <source>
        <dbReference type="RuleBase" id="RU363035"/>
    </source>
</evidence>
<dbReference type="Gene3D" id="3.90.740.10">
    <property type="entry name" value="Valyl/Leucyl/Isoleucyl-tRNA synthetase, editing domain"/>
    <property type="match status" value="1"/>
</dbReference>
<dbReference type="PANTHER" id="PTHR43740">
    <property type="entry name" value="LEUCYL-TRNA SYNTHETASE"/>
    <property type="match status" value="1"/>
</dbReference>
<sequence length="858" mass="97337">MLDQYNPQDIEQKVQQHWESNETFIAHEDPNKEKFYCLSMFPYPSGRLHMGHVRNYTIGDVISRFQRLQGKNVMQPIGWDAFGLPAENAAVKNKTAPAPWTYENIEYMKNQLKLLGFGYDWNREFATCTPEYYRWEQDFFTKLYEKGLVYKKTSSVNWCPHDQTVLANEQVEDGCCWRCDTPVEQKEIPQWFIKITAYAQELIDDLDNLDGWPEMVKTMQRNWIGRSEGVELSFAVKDHAHNLDVYTTRPDTLMGVTYVGIAAGHPMAAKAAENNPQLAAFIDECRNTKVAEAELATMEKKGMATGLTAIHPLNGREVPVYVANFVLMDYGTGAVMAVPAHDQRDFEFATKYGLDIQPVILNEEGQAPDISEAAYTEKGPLFNSGEFDGLDFSDAFDAIAQKLESNGQGKKTVNFRLRDWGVSRQRYWGAPIPMVTTEDGEVHPVPAEQLPVVLPEDVVMDGVTSPIKADKSWYETTFEGQPAIRETDTFDTFMESSWYYARYCSPHADDILDPEKANYWLPADQYIGGIEHACMHLLYSRFFHKLLRDAGYVTSDEPFKKLLCQGMVLADAFYFVNEKGTKEWVSPTDVQVERDGKGHITKAVDSQGRPVEHSGMIKMSKSKNNGIDPQEMVNKYGADTVRLFMMFASPADMTLEWQESGVEGANRFLRRVWKLVHEHTQQGEASSVDTAALSNDQKALRRDVHKTIAKVSDDIERRQTFNTAIAAIMELMNKLTKAPQADIQDRAIMDEALKAIVRMLAPITPHICFEMWEALGESDVDHANWPTFDPEALVEDEKLIILQVNGKLRSKMTIAADATKEQVEELGMNDENVMKFIEGKTIRKVIYVPGKLLNIVAN</sequence>
<dbReference type="STRING" id="1918946.VPAL9027_00637"/>
<evidence type="ECO:0000259" key="12">
    <source>
        <dbReference type="Pfam" id="PF08264"/>
    </source>
</evidence>
<evidence type="ECO:0000259" key="11">
    <source>
        <dbReference type="Pfam" id="PF00133"/>
    </source>
</evidence>
<dbReference type="GO" id="GO:0005829">
    <property type="term" value="C:cytosol"/>
    <property type="evidence" value="ECO:0007669"/>
    <property type="project" value="TreeGrafter"/>
</dbReference>
<dbReference type="SUPFAM" id="SSF50677">
    <property type="entry name" value="ValRS/IleRS/LeuRS editing domain"/>
    <property type="match status" value="1"/>
</dbReference>
<dbReference type="InterPro" id="IPR015413">
    <property type="entry name" value="Methionyl/Leucyl_tRNA_Synth"/>
</dbReference>
<keyword evidence="2 9" id="KW-0963">Cytoplasm</keyword>
<keyword evidence="4 9" id="KW-0547">Nucleotide-binding</keyword>
<feature type="short sequence motif" description="'HIGH' region" evidence="9">
    <location>
        <begin position="42"/>
        <end position="52"/>
    </location>
</feature>
<dbReference type="InterPro" id="IPR009008">
    <property type="entry name" value="Val/Leu/Ile-tRNA-synth_edit"/>
</dbReference>
<dbReference type="Pfam" id="PF00133">
    <property type="entry name" value="tRNA-synt_1"/>
    <property type="match status" value="2"/>
</dbReference>
<dbReference type="PRINTS" id="PR00985">
    <property type="entry name" value="TRNASYNTHLEU"/>
</dbReference>
<keyword evidence="7 9" id="KW-0030">Aminoacyl-tRNA synthetase</keyword>
<dbReference type="SUPFAM" id="SSF47323">
    <property type="entry name" value="Anticodon-binding domain of a subclass of class I aminoacyl-tRNA synthetases"/>
    <property type="match status" value="1"/>
</dbReference>
<feature type="domain" description="Leucyl-tRNA synthetase editing" evidence="14">
    <location>
        <begin position="221"/>
        <end position="404"/>
    </location>
</feature>
<dbReference type="RefSeq" id="WP_077312226.1">
    <property type="nucleotide sequence ID" value="NZ_AP024887.1"/>
</dbReference>
<dbReference type="FunFam" id="3.40.50.620:FF:000003">
    <property type="entry name" value="Leucine--tRNA ligase"/>
    <property type="match status" value="1"/>
</dbReference>